<evidence type="ECO:0000313" key="2">
    <source>
        <dbReference type="EMBL" id="USG64679.1"/>
    </source>
</evidence>
<accession>A0ABY4WD45</accession>
<proteinExistence type="predicted"/>
<name>A0ABY4WD45_9BACL</name>
<dbReference type="Proteomes" id="UP001056500">
    <property type="component" value="Chromosome"/>
</dbReference>
<gene>
    <name evidence="2" type="ORF">NDK47_21430</name>
</gene>
<keyword evidence="3" id="KW-1185">Reference proteome</keyword>
<organism evidence="2 3">
    <name type="scientific">Brevibacillus ruminantium</name>
    <dbReference type="NCBI Taxonomy" id="2950604"/>
    <lineage>
        <taxon>Bacteria</taxon>
        <taxon>Bacillati</taxon>
        <taxon>Bacillota</taxon>
        <taxon>Bacilli</taxon>
        <taxon>Bacillales</taxon>
        <taxon>Paenibacillaceae</taxon>
        <taxon>Brevibacillus</taxon>
    </lineage>
</organism>
<protein>
    <submittedName>
        <fullName evidence="2">Uncharacterized protein</fullName>
    </submittedName>
</protein>
<dbReference type="RefSeq" id="WP_251871790.1">
    <property type="nucleotide sequence ID" value="NZ_CP098755.1"/>
</dbReference>
<feature type="region of interest" description="Disordered" evidence="1">
    <location>
        <begin position="1"/>
        <end position="22"/>
    </location>
</feature>
<dbReference type="EMBL" id="CP098755">
    <property type="protein sequence ID" value="USG64679.1"/>
    <property type="molecule type" value="Genomic_DNA"/>
</dbReference>
<feature type="compositionally biased region" description="Basic and acidic residues" evidence="1">
    <location>
        <begin position="1"/>
        <end position="17"/>
    </location>
</feature>
<reference evidence="2" key="1">
    <citation type="submission" date="2022-06" db="EMBL/GenBank/DDBJ databases">
        <title>Genome sequencing of Brevibacillus sp. BB3-R1.</title>
        <authorList>
            <person name="Heo J."/>
            <person name="Lee D."/>
            <person name="Won M."/>
            <person name="Han B.-H."/>
            <person name="Hong S.-B."/>
            <person name="Kwon S.-W."/>
        </authorList>
    </citation>
    <scope>NUCLEOTIDE SEQUENCE</scope>
    <source>
        <strain evidence="2">BB3-R1</strain>
    </source>
</reference>
<evidence type="ECO:0000313" key="3">
    <source>
        <dbReference type="Proteomes" id="UP001056500"/>
    </source>
</evidence>
<sequence>MKHKKADGVLEEKRPETKAPAFRFGEDSIHGSMHVDQHDQQVLPCLA</sequence>
<evidence type="ECO:0000256" key="1">
    <source>
        <dbReference type="SAM" id="MobiDB-lite"/>
    </source>
</evidence>